<protein>
    <submittedName>
        <fullName evidence="4">Uncharacterized protein</fullName>
    </submittedName>
</protein>
<organism evidence="4 6">
    <name type="scientific">Rotaria sordida</name>
    <dbReference type="NCBI Taxonomy" id="392033"/>
    <lineage>
        <taxon>Eukaryota</taxon>
        <taxon>Metazoa</taxon>
        <taxon>Spiralia</taxon>
        <taxon>Gnathifera</taxon>
        <taxon>Rotifera</taxon>
        <taxon>Eurotatoria</taxon>
        <taxon>Bdelloidea</taxon>
        <taxon>Philodinida</taxon>
        <taxon>Philodinidae</taxon>
        <taxon>Rotaria</taxon>
    </lineage>
</organism>
<accession>A0A813SIH3</accession>
<evidence type="ECO:0000313" key="6">
    <source>
        <dbReference type="Proteomes" id="UP000663854"/>
    </source>
</evidence>
<gene>
    <name evidence="2" type="ORF">JXQ802_LOCUS1798</name>
    <name evidence="3" type="ORF">JXQ802_LOCUS1870</name>
    <name evidence="4" type="ORF">PYM288_LOCUS4409</name>
    <name evidence="5" type="ORF">SEV965_LOCUS2090</name>
</gene>
<keyword evidence="7" id="KW-1185">Reference proteome</keyword>
<dbReference type="EMBL" id="CAJNOL010000021">
    <property type="protein sequence ID" value="CAF0753172.1"/>
    <property type="molecule type" value="Genomic_DNA"/>
</dbReference>
<dbReference type="EMBL" id="CAJNOH010000040">
    <property type="protein sequence ID" value="CAF0796810.1"/>
    <property type="molecule type" value="Genomic_DNA"/>
</dbReference>
<name>A0A813SIH3_9BILA</name>
<feature type="region of interest" description="Disordered" evidence="1">
    <location>
        <begin position="1"/>
        <end position="31"/>
    </location>
</feature>
<dbReference type="Proteomes" id="UP000663889">
    <property type="component" value="Unassembled WGS sequence"/>
</dbReference>
<dbReference type="AlphaFoldDB" id="A0A813SIH3"/>
<evidence type="ECO:0000313" key="4">
    <source>
        <dbReference type="EMBL" id="CAF0796810.1"/>
    </source>
</evidence>
<evidence type="ECO:0000313" key="3">
    <source>
        <dbReference type="EMBL" id="CAF0754597.1"/>
    </source>
</evidence>
<reference evidence="4" key="1">
    <citation type="submission" date="2021-02" db="EMBL/GenBank/DDBJ databases">
        <authorList>
            <person name="Nowell W R."/>
        </authorList>
    </citation>
    <scope>NUCLEOTIDE SEQUENCE</scope>
</reference>
<evidence type="ECO:0000313" key="5">
    <source>
        <dbReference type="EMBL" id="CAF0830454.1"/>
    </source>
</evidence>
<sequence>MHEITKYMGNRTSRNTVPKEQHDSYDTAIRSSNKNSDRQYFNTYHTDTHYNIIDNVLNHHLIIMNSNVNIQQSAMNIHQDSLKLAMKNHINAIALNTSNYQQYHKMIYTL</sequence>
<dbReference type="EMBL" id="CAJNOU010000045">
    <property type="protein sequence ID" value="CAF0830454.1"/>
    <property type="molecule type" value="Genomic_DNA"/>
</dbReference>
<evidence type="ECO:0000313" key="2">
    <source>
        <dbReference type="EMBL" id="CAF0753172.1"/>
    </source>
</evidence>
<dbReference type="Proteomes" id="UP000663854">
    <property type="component" value="Unassembled WGS sequence"/>
</dbReference>
<comment type="caution">
    <text evidence="4">The sequence shown here is derived from an EMBL/GenBank/DDBJ whole genome shotgun (WGS) entry which is preliminary data.</text>
</comment>
<evidence type="ECO:0000256" key="1">
    <source>
        <dbReference type="SAM" id="MobiDB-lite"/>
    </source>
</evidence>
<evidence type="ECO:0000313" key="7">
    <source>
        <dbReference type="Proteomes" id="UP000663870"/>
    </source>
</evidence>
<dbReference type="Proteomes" id="UP000663870">
    <property type="component" value="Unassembled WGS sequence"/>
</dbReference>
<proteinExistence type="predicted"/>
<dbReference type="EMBL" id="CAJNOL010000022">
    <property type="protein sequence ID" value="CAF0754597.1"/>
    <property type="molecule type" value="Genomic_DNA"/>
</dbReference>